<evidence type="ECO:0000256" key="1">
    <source>
        <dbReference type="ARBA" id="ARBA00004141"/>
    </source>
</evidence>
<organism evidence="12">
    <name type="scientific">Hirondellea gigas</name>
    <dbReference type="NCBI Taxonomy" id="1518452"/>
    <lineage>
        <taxon>Eukaryota</taxon>
        <taxon>Metazoa</taxon>
        <taxon>Ecdysozoa</taxon>
        <taxon>Arthropoda</taxon>
        <taxon>Crustacea</taxon>
        <taxon>Multicrustacea</taxon>
        <taxon>Malacostraca</taxon>
        <taxon>Eumalacostraca</taxon>
        <taxon>Peracarida</taxon>
        <taxon>Amphipoda</taxon>
        <taxon>Amphilochidea</taxon>
        <taxon>Lysianassida</taxon>
        <taxon>Lysianassidira</taxon>
        <taxon>Lysianassoidea</taxon>
        <taxon>Lysianassidae</taxon>
        <taxon>Hirondellea</taxon>
    </lineage>
</organism>
<feature type="transmembrane region" description="Helical" evidence="11">
    <location>
        <begin position="849"/>
        <end position="867"/>
    </location>
</feature>
<dbReference type="PROSITE" id="PS50267">
    <property type="entry name" value="NA_NEUROTRAN_SYMP_3"/>
    <property type="match status" value="1"/>
</dbReference>
<evidence type="ECO:0000256" key="9">
    <source>
        <dbReference type="RuleBase" id="RU003732"/>
    </source>
</evidence>
<evidence type="ECO:0000256" key="10">
    <source>
        <dbReference type="SAM" id="MobiDB-lite"/>
    </source>
</evidence>
<feature type="binding site" evidence="8">
    <location>
        <position position="489"/>
    </location>
    <ligand>
        <name>Na(+)</name>
        <dbReference type="ChEBI" id="CHEBI:29101"/>
        <label>1</label>
    </ligand>
</feature>
<feature type="transmembrane region" description="Helical" evidence="11">
    <location>
        <begin position="630"/>
        <end position="651"/>
    </location>
</feature>
<dbReference type="PROSITE" id="PS00610">
    <property type="entry name" value="NA_NEUROTRAN_SYMP_1"/>
    <property type="match status" value="1"/>
</dbReference>
<protein>
    <recommendedName>
        <fullName evidence="9">Transporter</fullName>
    </recommendedName>
</protein>
<proteinExistence type="evidence at transcript level"/>
<evidence type="ECO:0000256" key="2">
    <source>
        <dbReference type="ARBA" id="ARBA00006459"/>
    </source>
</evidence>
<feature type="transmembrane region" description="Helical" evidence="11">
    <location>
        <begin position="505"/>
        <end position="522"/>
    </location>
</feature>
<evidence type="ECO:0000256" key="3">
    <source>
        <dbReference type="ARBA" id="ARBA00022448"/>
    </source>
</evidence>
<dbReference type="GO" id="GO:0089718">
    <property type="term" value="P:amino acid import across plasma membrane"/>
    <property type="evidence" value="ECO:0007669"/>
    <property type="project" value="TreeGrafter"/>
</dbReference>
<feature type="region of interest" description="Disordered" evidence="10">
    <location>
        <begin position="1"/>
        <end position="26"/>
    </location>
</feature>
<evidence type="ECO:0000313" key="12">
    <source>
        <dbReference type="EMBL" id="LAC22668.1"/>
    </source>
</evidence>
<feature type="transmembrane region" description="Helical" evidence="11">
    <location>
        <begin position="663"/>
        <end position="688"/>
    </location>
</feature>
<feature type="transmembrane region" description="Helical" evidence="11">
    <location>
        <begin position="805"/>
        <end position="829"/>
    </location>
</feature>
<feature type="binding site" evidence="8">
    <location>
        <position position="485"/>
    </location>
    <ligand>
        <name>Na(+)</name>
        <dbReference type="ChEBI" id="CHEBI:29101"/>
        <label>1</label>
    </ligand>
</feature>
<feature type="binding site" evidence="8">
    <location>
        <position position="816"/>
    </location>
    <ligand>
        <name>Na(+)</name>
        <dbReference type="ChEBI" id="CHEBI:29101"/>
        <label>1</label>
    </ligand>
</feature>
<dbReference type="InterPro" id="IPR037272">
    <property type="entry name" value="SNS_sf"/>
</dbReference>
<dbReference type="PRINTS" id="PR00176">
    <property type="entry name" value="NANEUSMPORT"/>
</dbReference>
<reference evidence="12" key="1">
    <citation type="submission" date="2017-11" db="EMBL/GenBank/DDBJ databases">
        <title>The sensing device of the deep-sea amphipod.</title>
        <authorList>
            <person name="Kobayashi H."/>
            <person name="Nagahama T."/>
            <person name="Arai W."/>
            <person name="Sasagawa Y."/>
            <person name="Umeda M."/>
            <person name="Hayashi T."/>
            <person name="Nikaido I."/>
            <person name="Watanabe H."/>
            <person name="Oguri K."/>
            <person name="Kitazato H."/>
            <person name="Fujioka K."/>
            <person name="Kido Y."/>
            <person name="Takami H."/>
        </authorList>
    </citation>
    <scope>NUCLEOTIDE SEQUENCE</scope>
    <source>
        <tissue evidence="12">Whole body</tissue>
    </source>
</reference>
<evidence type="ECO:0000256" key="5">
    <source>
        <dbReference type="ARBA" id="ARBA00022847"/>
    </source>
</evidence>
<keyword evidence="7 11" id="KW-0472">Membrane</keyword>
<keyword evidence="8" id="KW-0915">Sodium</keyword>
<feature type="transmembrane region" description="Helical" evidence="11">
    <location>
        <begin position="879"/>
        <end position="903"/>
    </location>
</feature>
<feature type="binding site" evidence="8">
    <location>
        <position position="819"/>
    </location>
    <ligand>
        <name>Na(+)</name>
        <dbReference type="ChEBI" id="CHEBI:29101"/>
        <label>1</label>
    </ligand>
</feature>
<evidence type="ECO:0000256" key="8">
    <source>
        <dbReference type="PIRSR" id="PIRSR600175-1"/>
    </source>
</evidence>
<feature type="transmembrane region" description="Helical" evidence="11">
    <location>
        <begin position="542"/>
        <end position="575"/>
    </location>
</feature>
<dbReference type="GO" id="GO:0005886">
    <property type="term" value="C:plasma membrane"/>
    <property type="evidence" value="ECO:0007669"/>
    <property type="project" value="TreeGrafter"/>
</dbReference>
<feature type="binding site" evidence="8">
    <location>
        <position position="751"/>
    </location>
    <ligand>
        <name>Na(+)</name>
        <dbReference type="ChEBI" id="CHEBI:29101"/>
        <label>1</label>
    </ligand>
</feature>
<dbReference type="Pfam" id="PF00209">
    <property type="entry name" value="SNF"/>
    <property type="match status" value="1"/>
</dbReference>
<keyword evidence="8" id="KW-0479">Metal-binding</keyword>
<keyword evidence="5 9" id="KW-0769">Symport</keyword>
<dbReference type="EMBL" id="IACT01003424">
    <property type="protein sequence ID" value="LAC22668.1"/>
    <property type="molecule type" value="mRNA"/>
</dbReference>
<feature type="transmembrane region" description="Helical" evidence="11">
    <location>
        <begin position="708"/>
        <end position="728"/>
    </location>
</feature>
<dbReference type="PANTHER" id="PTHR11616:SF303">
    <property type="entry name" value="SODIUM- AND CHLORIDE-DEPENDENT GABA TRANSPORTER INE"/>
    <property type="match status" value="1"/>
</dbReference>
<evidence type="ECO:0000256" key="7">
    <source>
        <dbReference type="ARBA" id="ARBA00023136"/>
    </source>
</evidence>
<evidence type="ECO:0000256" key="6">
    <source>
        <dbReference type="ARBA" id="ARBA00022989"/>
    </source>
</evidence>
<sequence length="1072" mass="118943">METSCMMDREPFLGATPPDNDDLPPMTDDDTYFLSALRSKTTRSASIDYGRIMIPKVNVCNDDPPIIKVSSVEDHSILSMEVKNRLTCNYDNSLHSINNRSTRSFSVVPVDDIKSSPNANLVHMKRKLSTLSKEISDIETDETESLLSSNYNSINQLNQKTLSLRSISGLDTYQCATPEKETIKTIKSVKPLEDNNLTTQSKTSPADRKTELDFVKTPEALMAPWCQQFSPSTKPEKSQLNKFKKIFTSEKNLRRELYRRKEDSAAATLFPRVELNEQDIPQHYLTINSCPMSPYSEHSPTQYLTIQPTRSRVISNHSVLDIRKSAFLNQLPSGYNLIDFGTTDGRNIIFSGRAIMPSDSITMSSSVATTLNQQTITSQGSVSSRVPALVVLSNRAPLEGEAQQCTNTQLLTQGNTNNITAGSPAAGEGDEKQHGFPVPIPTSPPPARASDGLYAEMKSKGQQAEDRGTWDNKLKFVLACIGSCVGLGNFWRFPYLCYKSGGGAFLLPYSMMLFLCGVPLLLMEMAIGQFTGQGPIGAILKLCPIFIGSAVGVVIISIIFCSYYNVIIAWSIYYLMQSFRSPLPWAACADGNTTATAQLAGPYCNVTIDTSPTQYFFDSQVLHKSDGIEYFGGLVLPLLGCVVVAWVIVYFSIWRSVKSSGNVVLVTATVPYVFIMIFLVRAVTLDGAGDGLKYLFSPNWKLLLDVKVWVNAAAQNFNSIGIGFGSMITFSSYNKFSNNLLMDVWLIAMVNAGTSLLAGIIVFSTMGNIGYELGKNITEVVAEGPGLVFVVYPQALARMPFPNMFAFLFFLLLIILGIDSQFATVEVIVTSLKDAFPNWTKKYLKRHEVLALLVCLFCFTLGLPNIFEGGIYYFTLLDYYSASISLMYLAFFEVVAVVWCYGATRLSRNIKEMTGKLPSLYFKYCWMYVSPLLIMVIAMASWLDYEEPTYNNGEYEFPPWAIALGWLVACVSIVPIPVGVVIMTFLAPGATIWQKFLNAAQPRIKDCPKCKRSIQEHNNQCQCLAVSPNGYHVPMTLVHSISFSDQNCTSETPNYFIYPHNNVHENALSKQV</sequence>
<dbReference type="PANTHER" id="PTHR11616">
    <property type="entry name" value="SODIUM/CHLORIDE DEPENDENT TRANSPORTER"/>
    <property type="match status" value="1"/>
</dbReference>
<keyword evidence="3 9" id="KW-0813">Transport</keyword>
<accession>A0A6A7FVW4</accession>
<dbReference type="GO" id="GO:0005283">
    <property type="term" value="F:amino acid:sodium symporter activity"/>
    <property type="evidence" value="ECO:0007669"/>
    <property type="project" value="TreeGrafter"/>
</dbReference>
<dbReference type="SUPFAM" id="SSF161070">
    <property type="entry name" value="SNF-like"/>
    <property type="match status" value="1"/>
</dbReference>
<feature type="transmembrane region" description="Helical" evidence="11">
    <location>
        <begin position="963"/>
        <end position="987"/>
    </location>
</feature>
<dbReference type="GO" id="GO:0046872">
    <property type="term" value="F:metal ion binding"/>
    <property type="evidence" value="ECO:0007669"/>
    <property type="project" value="UniProtKB-KW"/>
</dbReference>
<name>A0A6A7FVW4_9CRUS</name>
<evidence type="ECO:0000256" key="4">
    <source>
        <dbReference type="ARBA" id="ARBA00022692"/>
    </source>
</evidence>
<feature type="transmembrane region" description="Helical" evidence="11">
    <location>
        <begin position="924"/>
        <end position="943"/>
    </location>
</feature>
<dbReference type="InterPro" id="IPR000175">
    <property type="entry name" value="Na/ntran_symport"/>
</dbReference>
<evidence type="ECO:0000256" key="11">
    <source>
        <dbReference type="SAM" id="Phobius"/>
    </source>
</evidence>
<keyword evidence="4 9" id="KW-0812">Transmembrane</keyword>
<feature type="binding site" evidence="8">
    <location>
        <position position="820"/>
    </location>
    <ligand>
        <name>Na(+)</name>
        <dbReference type="ChEBI" id="CHEBI:29101"/>
        <label>1</label>
    </ligand>
</feature>
<feature type="transmembrane region" description="Helical" evidence="11">
    <location>
        <begin position="740"/>
        <end position="763"/>
    </location>
</feature>
<comment type="similarity">
    <text evidence="2 9">Belongs to the sodium:neurotransmitter symporter (SNF) (TC 2.A.22) family.</text>
</comment>
<dbReference type="AlphaFoldDB" id="A0A6A7FVW4"/>
<feature type="region of interest" description="Disordered" evidence="10">
    <location>
        <begin position="414"/>
        <end position="433"/>
    </location>
</feature>
<comment type="subcellular location">
    <subcellularLocation>
        <location evidence="1">Membrane</location>
        <topology evidence="1">Multi-pass membrane protein</topology>
    </subcellularLocation>
</comment>
<feature type="binding site" evidence="8">
    <location>
        <position position="482"/>
    </location>
    <ligand>
        <name>Na(+)</name>
        <dbReference type="ChEBI" id="CHEBI:29101"/>
        <label>1</label>
    </ligand>
</feature>
<keyword evidence="6 11" id="KW-1133">Transmembrane helix</keyword>
<feature type="binding site" evidence="8">
    <location>
        <position position="719"/>
    </location>
    <ligand>
        <name>Na(+)</name>
        <dbReference type="ChEBI" id="CHEBI:29101"/>
        <label>1</label>
    </ligand>
</feature>